<protein>
    <submittedName>
        <fullName evidence="2">Uncharacterized protein</fullName>
    </submittedName>
</protein>
<dbReference type="VEuPathDB" id="FungiDB:PYU1_G010798"/>
<feature type="region of interest" description="Disordered" evidence="1">
    <location>
        <begin position="1"/>
        <end position="62"/>
    </location>
</feature>
<reference evidence="2" key="3">
    <citation type="submission" date="2015-02" db="UniProtKB">
        <authorList>
            <consortium name="EnsemblProtists"/>
        </authorList>
    </citation>
    <scope>IDENTIFICATION</scope>
    <source>
        <strain evidence="2">DAOM BR144</strain>
    </source>
</reference>
<evidence type="ECO:0000313" key="2">
    <source>
        <dbReference type="EnsemblProtists" id="PYU1_T010821"/>
    </source>
</evidence>
<sequence>MATVQTDPSAVTSSNSRDSTKDGRTDSGASGSAAGSSSSVERPRVGGQSIRIGDKDRDSSGDSCSFYALETGAKCRKARTCYDCLNTAVSGAQGGCVLTPQGFCQTMDRYDYNADFRRNFTNISIANSWYNFYPSINSTYCRPSDAACVRCRQIAGSETTLLQLNSTVNVNSTNTEESRQFCRGADGCVCVVACEYSMWNTTVAEDCPNEAYVPTEVEGYRTWCFLGCYCTDGE</sequence>
<name>K3X0S2_GLOUD</name>
<dbReference type="Proteomes" id="UP000019132">
    <property type="component" value="Unassembled WGS sequence"/>
</dbReference>
<accession>K3X0S2</accession>
<feature type="compositionally biased region" description="Polar residues" evidence="1">
    <location>
        <begin position="1"/>
        <end position="17"/>
    </location>
</feature>
<dbReference type="AlphaFoldDB" id="K3X0S2"/>
<reference evidence="3" key="1">
    <citation type="journal article" date="2010" name="Genome Biol.">
        <title>Genome sequence of the necrotrophic plant pathogen Pythium ultimum reveals original pathogenicity mechanisms and effector repertoire.</title>
        <authorList>
            <person name="Levesque C.A."/>
            <person name="Brouwer H."/>
            <person name="Cano L."/>
            <person name="Hamilton J.P."/>
            <person name="Holt C."/>
            <person name="Huitema E."/>
            <person name="Raffaele S."/>
            <person name="Robideau G.P."/>
            <person name="Thines M."/>
            <person name="Win J."/>
            <person name="Zerillo M.M."/>
            <person name="Beakes G.W."/>
            <person name="Boore J.L."/>
            <person name="Busam D."/>
            <person name="Dumas B."/>
            <person name="Ferriera S."/>
            <person name="Fuerstenberg S.I."/>
            <person name="Gachon C.M."/>
            <person name="Gaulin E."/>
            <person name="Govers F."/>
            <person name="Grenville-Briggs L."/>
            <person name="Horner N."/>
            <person name="Hostetler J."/>
            <person name="Jiang R.H."/>
            <person name="Johnson J."/>
            <person name="Krajaejun T."/>
            <person name="Lin H."/>
            <person name="Meijer H.J."/>
            <person name="Moore B."/>
            <person name="Morris P."/>
            <person name="Phuntmart V."/>
            <person name="Puiu D."/>
            <person name="Shetty J."/>
            <person name="Stajich J.E."/>
            <person name="Tripathy S."/>
            <person name="Wawra S."/>
            <person name="van West P."/>
            <person name="Whitty B.R."/>
            <person name="Coutinho P.M."/>
            <person name="Henrissat B."/>
            <person name="Martin F."/>
            <person name="Thomas P.D."/>
            <person name="Tyler B.M."/>
            <person name="De Vries R.P."/>
            <person name="Kamoun S."/>
            <person name="Yandell M."/>
            <person name="Tisserat N."/>
            <person name="Buell C.R."/>
        </authorList>
    </citation>
    <scope>NUCLEOTIDE SEQUENCE</scope>
    <source>
        <strain evidence="3">DAOM:BR144</strain>
    </source>
</reference>
<reference evidence="3" key="2">
    <citation type="submission" date="2010-04" db="EMBL/GenBank/DDBJ databases">
        <authorList>
            <person name="Buell R."/>
            <person name="Hamilton J."/>
            <person name="Hostetler J."/>
        </authorList>
    </citation>
    <scope>NUCLEOTIDE SEQUENCE [LARGE SCALE GENOMIC DNA]</scope>
    <source>
        <strain evidence="3">DAOM:BR144</strain>
    </source>
</reference>
<dbReference type="EMBL" id="GL376592">
    <property type="status" value="NOT_ANNOTATED_CDS"/>
    <property type="molecule type" value="Genomic_DNA"/>
</dbReference>
<dbReference type="eggNOG" id="ENOG502RDDG">
    <property type="taxonomic scope" value="Eukaryota"/>
</dbReference>
<organism evidence="2 3">
    <name type="scientific">Globisporangium ultimum (strain ATCC 200006 / CBS 805.95 / DAOM BR144)</name>
    <name type="common">Pythium ultimum</name>
    <dbReference type="NCBI Taxonomy" id="431595"/>
    <lineage>
        <taxon>Eukaryota</taxon>
        <taxon>Sar</taxon>
        <taxon>Stramenopiles</taxon>
        <taxon>Oomycota</taxon>
        <taxon>Peronosporomycetes</taxon>
        <taxon>Pythiales</taxon>
        <taxon>Pythiaceae</taxon>
        <taxon>Globisporangium</taxon>
    </lineage>
</organism>
<evidence type="ECO:0000256" key="1">
    <source>
        <dbReference type="SAM" id="MobiDB-lite"/>
    </source>
</evidence>
<proteinExistence type="predicted"/>
<keyword evidence="3" id="KW-1185">Reference proteome</keyword>
<dbReference type="HOGENOM" id="CLU_1187064_0_0_1"/>
<evidence type="ECO:0000313" key="3">
    <source>
        <dbReference type="Proteomes" id="UP000019132"/>
    </source>
</evidence>
<feature type="compositionally biased region" description="Low complexity" evidence="1">
    <location>
        <begin position="27"/>
        <end position="39"/>
    </location>
</feature>
<dbReference type="InParanoid" id="K3X0S2"/>
<dbReference type="EnsemblProtists" id="PYU1_T010821">
    <property type="protein sequence ID" value="PYU1_T010821"/>
    <property type="gene ID" value="PYU1_G010798"/>
</dbReference>